<comment type="caution">
    <text evidence="11">The sequence shown here is derived from an EMBL/GenBank/DDBJ whole genome shotgun (WGS) entry which is preliminary data.</text>
</comment>
<dbReference type="Gene3D" id="3.40.50.300">
    <property type="entry name" value="P-loop containing nucleotide triphosphate hydrolases"/>
    <property type="match status" value="2"/>
</dbReference>
<dbReference type="Proteomes" id="UP001590950">
    <property type="component" value="Unassembled WGS sequence"/>
</dbReference>
<gene>
    <name evidence="11" type="ORF">N7G274_007192</name>
</gene>
<evidence type="ECO:0000256" key="5">
    <source>
        <dbReference type="ARBA" id="ARBA00022989"/>
    </source>
</evidence>
<dbReference type="PANTHER" id="PTHR43394">
    <property type="entry name" value="ATP-DEPENDENT PERMEASE MDL1, MITOCHONDRIAL"/>
    <property type="match status" value="1"/>
</dbReference>
<dbReference type="InterPro" id="IPR036640">
    <property type="entry name" value="ABC1_TM_sf"/>
</dbReference>
<evidence type="ECO:0000259" key="10">
    <source>
        <dbReference type="PROSITE" id="PS50929"/>
    </source>
</evidence>
<dbReference type="PROSITE" id="PS50893">
    <property type="entry name" value="ABC_TRANSPORTER_2"/>
    <property type="match status" value="1"/>
</dbReference>
<dbReference type="Pfam" id="PF00005">
    <property type="entry name" value="ABC_tran"/>
    <property type="match status" value="2"/>
</dbReference>
<feature type="transmembrane region" description="Helical" evidence="8">
    <location>
        <begin position="956"/>
        <end position="975"/>
    </location>
</feature>
<feature type="domain" description="ABC transmembrane type-1" evidence="10">
    <location>
        <begin position="816"/>
        <end position="1103"/>
    </location>
</feature>
<dbReference type="SUPFAM" id="SSF52540">
    <property type="entry name" value="P-loop containing nucleoside triphosphate hydrolases"/>
    <property type="match status" value="2"/>
</dbReference>
<proteinExistence type="predicted"/>
<evidence type="ECO:0000259" key="9">
    <source>
        <dbReference type="PROSITE" id="PS50893"/>
    </source>
</evidence>
<evidence type="ECO:0000256" key="6">
    <source>
        <dbReference type="ARBA" id="ARBA00023136"/>
    </source>
</evidence>
<accession>A0ABR4A2Y6</accession>
<dbReference type="SMART" id="SM00382">
    <property type="entry name" value="AAA"/>
    <property type="match status" value="2"/>
</dbReference>
<sequence>MKSTGKDSMEIDLDQAGDREAEDDNNAQAKFARWRDLFNFTSKAHVPVLTLALILSTASGIVIPAMAVFIGKIFDYFTAFGAEKISGPDLKNKVSTYALALLALGCASGLLNALYFSFWMVFGELQAKTAREGLFDGMLDKDMEWFDKRKAGIDTRLQSFVRELQTGTSQPLGLVVQYTVTVVVAIGLAFYYSWSLTLVTLAIVPISAIICAKLAAQMQPNVEAQAKELAKASKIVNSALSAIDIVKSFNGQDAENWQYAEAIRRAAKYYLTQAQANALQIGFIRFVTLEIFVSGFWFGSHLVNTGSKNSGDVLTCFWACLIAMQTADQLSPQFLYLEKGRAAGATLTANIIQMERGRKITNMNGKIIPEKCGGDVQVHNIAFSYPSQPNQPALKKATFHFRAGRTTFLIGESGSGKSTLGNLLLRFYSPSSGDILLDGYPIRTLDIRWIRKNITLVQQQSVLFNETIFKNIAFGREDHIRVRKDEVKTAIEAASLQYTIRDLPNGLDTVVGPRGNAMSGGQRQRIAIARARLGDAPILILDEATSALDHMSKALTMDAIRSWRQAKTTIIITHDTSQIGQNDFVYVLKDGEIIQEGIGRMLKQSEQSLFGNRSSPVKFPHTGQQQPLLLSKEQSSGPHPYVVPSQSGELDGSVLTEIHPKRKRSIFGATIDNMESRSSSRRSISMLSPVALPTQRWTRTQASIFPDPQNSDSMPSNFLDSVETARARNYRNVGVTEMKPIPCDGMTAALYQENAYKRARAESRRRNLTLSTVAIRLPWPYRRPKRVWKGRQITPLKQILKTVWPTLAWKDRLILILGFFCAATSAAATPIFAFVFAKLLGTFFLVENSQRVQQARTWSLSVLAVAFVDAIASYFMHCLLERCGQVWVDALRKKAFKRILDQPKSWFDEDDNNLTHLTGCLDRNAEEMRNLLGRFAAPIFVAVITTYMAVLWSMILSWRLALVGLTCAPYMYILISSFEDVSSRWEGRTNEAATITNGIFTETFSNIRTVRALTLEPYFHKKYFDSVRDTLRIGLRRSAYSGIFFGLRDSSVPCVTALIFYYGAVLASSHAYTVQTIFTVITMLLFSLTSATESMASIPQISSSRSTASQLLRLTRLPYKASHEHMGRIRLAHPGPINFKEMTFTYPSRPTFPVLRSLNLSLAPGTSTAVVGASGCGKSTIASLLLALYPPDHGTITMNGVPISKLRVQTLRSLIAIVPQQPTLFPATIADNIAYALPEGSRSSSLAAIRAAARAACIDAFIDSLPSATTPQSATAAPASQAAKPNA</sequence>
<feature type="domain" description="ABC transporter" evidence="9">
    <location>
        <begin position="376"/>
        <end position="615"/>
    </location>
</feature>
<dbReference type="Gene3D" id="1.20.1560.10">
    <property type="entry name" value="ABC transporter type 1, transmembrane domain"/>
    <property type="match status" value="2"/>
</dbReference>
<evidence type="ECO:0000256" key="8">
    <source>
        <dbReference type="SAM" id="Phobius"/>
    </source>
</evidence>
<dbReference type="InterPro" id="IPR003439">
    <property type="entry name" value="ABC_transporter-like_ATP-bd"/>
</dbReference>
<feature type="transmembrane region" description="Helical" evidence="8">
    <location>
        <begin position="1042"/>
        <end position="1064"/>
    </location>
</feature>
<feature type="region of interest" description="Disordered" evidence="7">
    <location>
        <begin position="1"/>
        <end position="24"/>
    </location>
</feature>
<evidence type="ECO:0000313" key="11">
    <source>
        <dbReference type="EMBL" id="KAL2040289.1"/>
    </source>
</evidence>
<name>A0ABR4A2Y6_9LECA</name>
<keyword evidence="4" id="KW-0067">ATP-binding</keyword>
<dbReference type="CDD" id="cd18577">
    <property type="entry name" value="ABC_6TM_Pgp_ABCB1_D1_like"/>
    <property type="match status" value="1"/>
</dbReference>
<feature type="transmembrane region" description="Helical" evidence="8">
    <location>
        <begin position="172"/>
        <end position="192"/>
    </location>
</feature>
<keyword evidence="3" id="KW-0547">Nucleotide-binding</keyword>
<keyword evidence="2 8" id="KW-0812">Transmembrane</keyword>
<evidence type="ECO:0000313" key="12">
    <source>
        <dbReference type="Proteomes" id="UP001590950"/>
    </source>
</evidence>
<feature type="transmembrane region" description="Helical" evidence="8">
    <location>
        <begin position="813"/>
        <end position="837"/>
    </location>
</feature>
<feature type="transmembrane region" description="Helical" evidence="8">
    <location>
        <begin position="94"/>
        <end position="122"/>
    </location>
</feature>
<dbReference type="Pfam" id="PF00664">
    <property type="entry name" value="ABC_membrane"/>
    <property type="match status" value="2"/>
</dbReference>
<reference evidence="11 12" key="1">
    <citation type="submission" date="2024-09" db="EMBL/GenBank/DDBJ databases">
        <title>Rethinking Asexuality: The Enigmatic Case of Functional Sexual Genes in Lepraria (Stereocaulaceae).</title>
        <authorList>
            <person name="Doellman M."/>
            <person name="Sun Y."/>
            <person name="Barcenas-Pena A."/>
            <person name="Lumbsch H.T."/>
            <person name="Grewe F."/>
        </authorList>
    </citation>
    <scope>NUCLEOTIDE SEQUENCE [LARGE SCALE GENOMIC DNA]</scope>
    <source>
        <strain evidence="11 12">Mercado 3170</strain>
    </source>
</reference>
<evidence type="ECO:0000256" key="4">
    <source>
        <dbReference type="ARBA" id="ARBA00022840"/>
    </source>
</evidence>
<comment type="subcellular location">
    <subcellularLocation>
        <location evidence="1">Membrane</location>
        <topology evidence="1">Multi-pass membrane protein</topology>
    </subcellularLocation>
</comment>
<feature type="transmembrane region" description="Helical" evidence="8">
    <location>
        <begin position="48"/>
        <end position="74"/>
    </location>
</feature>
<keyword evidence="6 8" id="KW-0472">Membrane</keyword>
<dbReference type="PANTHER" id="PTHR43394:SF15">
    <property type="entry name" value="ALPHA-FACTOR-TRANSPORTING ATPASE"/>
    <property type="match status" value="1"/>
</dbReference>
<dbReference type="InterPro" id="IPR039421">
    <property type="entry name" value="Type_1_exporter"/>
</dbReference>
<feature type="domain" description="ABC transmembrane type-1" evidence="10">
    <location>
        <begin position="51"/>
        <end position="339"/>
    </location>
</feature>
<dbReference type="EMBL" id="JBEFKJ010000022">
    <property type="protein sequence ID" value="KAL2040289.1"/>
    <property type="molecule type" value="Genomic_DNA"/>
</dbReference>
<feature type="compositionally biased region" description="Acidic residues" evidence="7">
    <location>
        <begin position="10"/>
        <end position="24"/>
    </location>
</feature>
<protein>
    <recommendedName>
        <fullName evidence="13">ABC a-pheromone efflux pump AtrD</fullName>
    </recommendedName>
</protein>
<evidence type="ECO:0000256" key="1">
    <source>
        <dbReference type="ARBA" id="ARBA00004141"/>
    </source>
</evidence>
<evidence type="ECO:0000256" key="7">
    <source>
        <dbReference type="SAM" id="MobiDB-lite"/>
    </source>
</evidence>
<keyword evidence="5 8" id="KW-1133">Transmembrane helix</keyword>
<feature type="transmembrane region" description="Helical" evidence="8">
    <location>
        <begin position="931"/>
        <end position="950"/>
    </location>
</feature>
<dbReference type="InterPro" id="IPR027417">
    <property type="entry name" value="P-loop_NTPase"/>
</dbReference>
<dbReference type="PROSITE" id="PS50929">
    <property type="entry name" value="ABC_TM1F"/>
    <property type="match status" value="2"/>
</dbReference>
<evidence type="ECO:0000256" key="3">
    <source>
        <dbReference type="ARBA" id="ARBA00022741"/>
    </source>
</evidence>
<evidence type="ECO:0008006" key="13">
    <source>
        <dbReference type="Google" id="ProtNLM"/>
    </source>
</evidence>
<dbReference type="InterPro" id="IPR003593">
    <property type="entry name" value="AAA+_ATPase"/>
</dbReference>
<dbReference type="InterPro" id="IPR011527">
    <property type="entry name" value="ABC1_TM_dom"/>
</dbReference>
<keyword evidence="12" id="KW-1185">Reference proteome</keyword>
<organism evidence="11 12">
    <name type="scientific">Stereocaulon virgatum</name>
    <dbReference type="NCBI Taxonomy" id="373712"/>
    <lineage>
        <taxon>Eukaryota</taxon>
        <taxon>Fungi</taxon>
        <taxon>Dikarya</taxon>
        <taxon>Ascomycota</taxon>
        <taxon>Pezizomycotina</taxon>
        <taxon>Lecanoromycetes</taxon>
        <taxon>OSLEUM clade</taxon>
        <taxon>Lecanoromycetidae</taxon>
        <taxon>Lecanorales</taxon>
        <taxon>Lecanorineae</taxon>
        <taxon>Stereocaulaceae</taxon>
        <taxon>Stereocaulon</taxon>
    </lineage>
</organism>
<evidence type="ECO:0000256" key="2">
    <source>
        <dbReference type="ARBA" id="ARBA00022692"/>
    </source>
</evidence>
<dbReference type="SUPFAM" id="SSF90123">
    <property type="entry name" value="ABC transporter transmembrane region"/>
    <property type="match status" value="2"/>
</dbReference>
<feature type="transmembrane region" description="Helical" evidence="8">
    <location>
        <begin position="1070"/>
        <end position="1088"/>
    </location>
</feature>
<dbReference type="CDD" id="cd18578">
    <property type="entry name" value="ABC_6TM_Pgp_ABCB1_D2_like"/>
    <property type="match status" value="1"/>
</dbReference>